<dbReference type="CDD" id="cd13690">
    <property type="entry name" value="PBP2_GluB"/>
    <property type="match status" value="1"/>
</dbReference>
<dbReference type="InterPro" id="IPR051455">
    <property type="entry name" value="Bact_solute-bind_prot3"/>
</dbReference>
<dbReference type="PROSITE" id="PS51257">
    <property type="entry name" value="PROKAR_LIPOPROTEIN"/>
    <property type="match status" value="1"/>
</dbReference>
<evidence type="ECO:0000313" key="8">
    <source>
        <dbReference type="Proteomes" id="UP001589610"/>
    </source>
</evidence>
<dbReference type="PANTHER" id="PTHR30085:SF6">
    <property type="entry name" value="ABC TRANSPORTER GLUTAMINE-BINDING PROTEIN GLNH"/>
    <property type="match status" value="1"/>
</dbReference>
<proteinExistence type="inferred from homology"/>
<sequence length="273" mass="29454">MRVRRIGAVVIAAAAAMAGLTACGDDAGGGSDKFVVGIKVDQPGLGQKQPDGSFKGFDVDVAKYVAKELGYTDDKIEFKEAISANRESFIQQGQVNAVIATYSITDDRKKKVSFAGPYLVTGQDILTRADDTTINSVEDLKTKKVCGAQGSSSPARLVEKFGDEWKSGFLTEQQGYGACLPLLENKQVDAISTDATILAGFATQSPGKFRLVGKPFSEEKYGIGLKLDDKETREKVNAAVEKMFTDGSWKKAIDANFGEFGKFFTNPPTVERY</sequence>
<evidence type="ECO:0000313" key="7">
    <source>
        <dbReference type="EMBL" id="MFB9677918.1"/>
    </source>
</evidence>
<dbReference type="SUPFAM" id="SSF53850">
    <property type="entry name" value="Periplasmic binding protein-like II"/>
    <property type="match status" value="1"/>
</dbReference>
<evidence type="ECO:0000256" key="5">
    <source>
        <dbReference type="SAM" id="SignalP"/>
    </source>
</evidence>
<evidence type="ECO:0000256" key="2">
    <source>
        <dbReference type="ARBA" id="ARBA00022448"/>
    </source>
</evidence>
<feature type="chain" id="PRO_5046201248" evidence="5">
    <location>
        <begin position="23"/>
        <end position="273"/>
    </location>
</feature>
<keyword evidence="3 5" id="KW-0732">Signal</keyword>
<dbReference type="Proteomes" id="UP001589610">
    <property type="component" value="Unassembled WGS sequence"/>
</dbReference>
<dbReference type="RefSeq" id="WP_344749857.1">
    <property type="nucleotide sequence ID" value="NZ_BAAAWW010000209.1"/>
</dbReference>
<protein>
    <submittedName>
        <fullName evidence="7">Glutamate ABC transporter substrate-binding protein</fullName>
    </submittedName>
</protein>
<evidence type="ECO:0000259" key="6">
    <source>
        <dbReference type="SMART" id="SM00062"/>
    </source>
</evidence>
<dbReference type="Pfam" id="PF00497">
    <property type="entry name" value="SBP_bac_3"/>
    <property type="match status" value="1"/>
</dbReference>
<feature type="domain" description="Solute-binding protein family 3/N-terminal" evidence="6">
    <location>
        <begin position="33"/>
        <end position="260"/>
    </location>
</feature>
<dbReference type="InterPro" id="IPR001638">
    <property type="entry name" value="Solute-binding_3/MltF_N"/>
</dbReference>
<name>A0ABV5TFN0_9ACTN</name>
<dbReference type="EMBL" id="JBHMBS010000009">
    <property type="protein sequence ID" value="MFB9677918.1"/>
    <property type="molecule type" value="Genomic_DNA"/>
</dbReference>
<comment type="similarity">
    <text evidence="1 4">Belongs to the bacterial solute-binding protein 3 family.</text>
</comment>
<dbReference type="PROSITE" id="PS01039">
    <property type="entry name" value="SBP_BACTERIAL_3"/>
    <property type="match status" value="1"/>
</dbReference>
<keyword evidence="2" id="KW-0813">Transport</keyword>
<feature type="signal peptide" evidence="5">
    <location>
        <begin position="1"/>
        <end position="22"/>
    </location>
</feature>
<organism evidence="7 8">
    <name type="scientific">Streptosporangium vulgare</name>
    <dbReference type="NCBI Taxonomy" id="46190"/>
    <lineage>
        <taxon>Bacteria</taxon>
        <taxon>Bacillati</taxon>
        <taxon>Actinomycetota</taxon>
        <taxon>Actinomycetes</taxon>
        <taxon>Streptosporangiales</taxon>
        <taxon>Streptosporangiaceae</taxon>
        <taxon>Streptosporangium</taxon>
    </lineage>
</organism>
<dbReference type="PANTHER" id="PTHR30085">
    <property type="entry name" value="AMINO ACID ABC TRANSPORTER PERMEASE"/>
    <property type="match status" value="1"/>
</dbReference>
<reference evidence="7 8" key="1">
    <citation type="submission" date="2024-09" db="EMBL/GenBank/DDBJ databases">
        <authorList>
            <person name="Sun Q."/>
            <person name="Mori K."/>
        </authorList>
    </citation>
    <scope>NUCLEOTIDE SEQUENCE [LARGE SCALE GENOMIC DNA]</scope>
    <source>
        <strain evidence="7 8">JCM 3028</strain>
    </source>
</reference>
<comment type="caution">
    <text evidence="7">The sequence shown here is derived from an EMBL/GenBank/DDBJ whole genome shotgun (WGS) entry which is preliminary data.</text>
</comment>
<dbReference type="SMART" id="SM00062">
    <property type="entry name" value="PBPb"/>
    <property type="match status" value="1"/>
</dbReference>
<keyword evidence="8" id="KW-1185">Reference proteome</keyword>
<dbReference type="InterPro" id="IPR018313">
    <property type="entry name" value="SBP_3_CS"/>
</dbReference>
<evidence type="ECO:0000256" key="4">
    <source>
        <dbReference type="RuleBase" id="RU003744"/>
    </source>
</evidence>
<gene>
    <name evidence="7" type="ORF">ACFFRH_20750</name>
</gene>
<evidence type="ECO:0000256" key="1">
    <source>
        <dbReference type="ARBA" id="ARBA00010333"/>
    </source>
</evidence>
<evidence type="ECO:0000256" key="3">
    <source>
        <dbReference type="ARBA" id="ARBA00022729"/>
    </source>
</evidence>
<dbReference type="Gene3D" id="3.40.190.10">
    <property type="entry name" value="Periplasmic binding protein-like II"/>
    <property type="match status" value="2"/>
</dbReference>
<accession>A0ABV5TFN0</accession>